<evidence type="ECO:0000313" key="2">
    <source>
        <dbReference type="EMBL" id="GGG93267.1"/>
    </source>
</evidence>
<dbReference type="EMBL" id="BMHZ01000001">
    <property type="protein sequence ID" value="GGG93267.1"/>
    <property type="molecule type" value="Genomic_DNA"/>
</dbReference>
<keyword evidence="5" id="KW-1185">Reference proteome</keyword>
<gene>
    <name evidence="2" type="ORF">GCM10007422_03120</name>
    <name evidence="3" type="ORF">GGQ60_002343</name>
</gene>
<protein>
    <submittedName>
        <fullName evidence="3">Uncharacterized protein</fullName>
    </submittedName>
</protein>
<feature type="region of interest" description="Disordered" evidence="1">
    <location>
        <begin position="1"/>
        <end position="64"/>
    </location>
</feature>
<reference evidence="5" key="2">
    <citation type="journal article" date="2019" name="Int. J. Syst. Evol. Microbiol.">
        <title>The Global Catalogue of Microorganisms (GCM) 10K type strain sequencing project: providing services to taxonomists for standard genome sequencing and annotation.</title>
        <authorList>
            <consortium name="The Broad Institute Genomics Platform"/>
            <consortium name="The Broad Institute Genome Sequencing Center for Infectious Disease"/>
            <person name="Wu L."/>
            <person name="Ma J."/>
        </authorList>
    </citation>
    <scope>NUCLEOTIDE SEQUENCE [LARGE SCALE GENOMIC DNA]</scope>
    <source>
        <strain evidence="5">CGMCC 1.15287</strain>
    </source>
</reference>
<evidence type="ECO:0000313" key="3">
    <source>
        <dbReference type="EMBL" id="MBB4108362.1"/>
    </source>
</evidence>
<organism evidence="3 4">
    <name type="scientific">Pedobacter zeae</name>
    <dbReference type="NCBI Taxonomy" id="1737356"/>
    <lineage>
        <taxon>Bacteria</taxon>
        <taxon>Pseudomonadati</taxon>
        <taxon>Bacteroidota</taxon>
        <taxon>Sphingobacteriia</taxon>
        <taxon>Sphingobacteriales</taxon>
        <taxon>Sphingobacteriaceae</taxon>
        <taxon>Pedobacter</taxon>
    </lineage>
</organism>
<sequence>MKKQSKISAEKPNNTSAGLEKPRLRGSGYTYDEKAEPSDKSSPLSPDNADEAVVLPPLGQKNRP</sequence>
<dbReference type="AlphaFoldDB" id="A0A7W6KD54"/>
<comment type="caution">
    <text evidence="3">The sequence shown here is derived from an EMBL/GenBank/DDBJ whole genome shotgun (WGS) entry which is preliminary data.</text>
</comment>
<reference evidence="3 4" key="3">
    <citation type="submission" date="2020-08" db="EMBL/GenBank/DDBJ databases">
        <title>Genomic Encyclopedia of Type Strains, Phase IV (KMG-IV): sequencing the most valuable type-strain genomes for metagenomic binning, comparative biology and taxonomic classification.</title>
        <authorList>
            <person name="Goeker M."/>
        </authorList>
    </citation>
    <scope>NUCLEOTIDE SEQUENCE [LARGE SCALE GENOMIC DNA]</scope>
    <source>
        <strain evidence="3 4">DSM 100774</strain>
    </source>
</reference>
<dbReference type="Proteomes" id="UP000642938">
    <property type="component" value="Unassembled WGS sequence"/>
</dbReference>
<proteinExistence type="predicted"/>
<accession>A0A7W6KD54</accession>
<reference evidence="2" key="4">
    <citation type="submission" date="2024-05" db="EMBL/GenBank/DDBJ databases">
        <authorList>
            <person name="Sun Q."/>
            <person name="Zhou Y."/>
        </authorList>
    </citation>
    <scope>NUCLEOTIDE SEQUENCE</scope>
    <source>
        <strain evidence="2">CGMCC 1.15287</strain>
    </source>
</reference>
<dbReference type="EMBL" id="JACIEF010000002">
    <property type="protein sequence ID" value="MBB4108362.1"/>
    <property type="molecule type" value="Genomic_DNA"/>
</dbReference>
<name>A0A7W6KD54_9SPHI</name>
<evidence type="ECO:0000256" key="1">
    <source>
        <dbReference type="SAM" id="MobiDB-lite"/>
    </source>
</evidence>
<reference evidence="2" key="1">
    <citation type="journal article" date="2014" name="Int. J. Syst. Evol. Microbiol.">
        <title>Complete genome of a new Firmicutes species belonging to the dominant human colonic microbiota ('Ruminococcus bicirculans') reveals two chromosomes and a selective capacity to utilize plant glucans.</title>
        <authorList>
            <consortium name="NISC Comparative Sequencing Program"/>
            <person name="Wegmann U."/>
            <person name="Louis P."/>
            <person name="Goesmann A."/>
            <person name="Henrissat B."/>
            <person name="Duncan S.H."/>
            <person name="Flint H.J."/>
        </authorList>
    </citation>
    <scope>NUCLEOTIDE SEQUENCE</scope>
    <source>
        <strain evidence="2">CGMCC 1.15287</strain>
    </source>
</reference>
<dbReference type="Proteomes" id="UP000532273">
    <property type="component" value="Unassembled WGS sequence"/>
</dbReference>
<evidence type="ECO:0000313" key="4">
    <source>
        <dbReference type="Proteomes" id="UP000532273"/>
    </source>
</evidence>
<dbReference type="RefSeq" id="WP_183763827.1">
    <property type="nucleotide sequence ID" value="NZ_BMHZ01000001.1"/>
</dbReference>
<evidence type="ECO:0000313" key="5">
    <source>
        <dbReference type="Proteomes" id="UP000642938"/>
    </source>
</evidence>